<keyword evidence="4" id="KW-1185">Reference proteome</keyword>
<feature type="domain" description="BZIP" evidence="2">
    <location>
        <begin position="31"/>
        <end position="45"/>
    </location>
</feature>
<dbReference type="PROSITE" id="PS00036">
    <property type="entry name" value="BZIP_BASIC"/>
    <property type="match status" value="1"/>
</dbReference>
<dbReference type="GO" id="GO:0003700">
    <property type="term" value="F:DNA-binding transcription factor activity"/>
    <property type="evidence" value="ECO:0007669"/>
    <property type="project" value="InterPro"/>
</dbReference>
<sequence length="201" mass="22529">MESRATGSHSTSSPIPSSVKGAPSHLRRAIRRRQNSESAKRSRQRRKQAAVMFQERFDEQCQRIRTLESRVYSLHNILRTRQQTQGDAVQDPPPQLPTPPLDQPLRIHDTLPVHQQQQLLQQQSLQPQLLQLLPNHPQSAPPDCHLHKSDSSSHALSSSSPSQSVASDMPLHPQLPSSMSLSFGMDDVFDALASSVRYQSL</sequence>
<evidence type="ECO:0000259" key="2">
    <source>
        <dbReference type="PROSITE" id="PS00036"/>
    </source>
</evidence>
<accession>A0A2V3IPS0</accession>
<proteinExistence type="predicted"/>
<organism evidence="3 4">
    <name type="scientific">Gracilariopsis chorda</name>
    <dbReference type="NCBI Taxonomy" id="448386"/>
    <lineage>
        <taxon>Eukaryota</taxon>
        <taxon>Rhodophyta</taxon>
        <taxon>Florideophyceae</taxon>
        <taxon>Rhodymeniophycidae</taxon>
        <taxon>Gracilariales</taxon>
        <taxon>Gracilariaceae</taxon>
        <taxon>Gracilariopsis</taxon>
    </lineage>
</organism>
<feature type="region of interest" description="Disordered" evidence="1">
    <location>
        <begin position="1"/>
        <end position="48"/>
    </location>
</feature>
<dbReference type="InterPro" id="IPR004827">
    <property type="entry name" value="bZIP"/>
</dbReference>
<feature type="region of interest" description="Disordered" evidence="1">
    <location>
        <begin position="83"/>
        <end position="106"/>
    </location>
</feature>
<dbReference type="EMBL" id="NBIV01000102">
    <property type="protein sequence ID" value="PXF44064.1"/>
    <property type="molecule type" value="Genomic_DNA"/>
</dbReference>
<feature type="region of interest" description="Disordered" evidence="1">
    <location>
        <begin position="133"/>
        <end position="173"/>
    </location>
</feature>
<feature type="compositionally biased region" description="Pro residues" evidence="1">
    <location>
        <begin position="91"/>
        <end position="102"/>
    </location>
</feature>
<evidence type="ECO:0000313" key="3">
    <source>
        <dbReference type="EMBL" id="PXF44064.1"/>
    </source>
</evidence>
<dbReference type="Proteomes" id="UP000247409">
    <property type="component" value="Unassembled WGS sequence"/>
</dbReference>
<dbReference type="AlphaFoldDB" id="A0A2V3IPS0"/>
<evidence type="ECO:0000256" key="1">
    <source>
        <dbReference type="SAM" id="MobiDB-lite"/>
    </source>
</evidence>
<dbReference type="SUPFAM" id="SSF57959">
    <property type="entry name" value="Leucine zipper domain"/>
    <property type="match status" value="1"/>
</dbReference>
<dbReference type="InterPro" id="IPR046347">
    <property type="entry name" value="bZIP_sf"/>
</dbReference>
<evidence type="ECO:0000313" key="4">
    <source>
        <dbReference type="Proteomes" id="UP000247409"/>
    </source>
</evidence>
<protein>
    <recommendedName>
        <fullName evidence="2">BZIP domain-containing protein</fullName>
    </recommendedName>
</protein>
<comment type="caution">
    <text evidence="3">The sequence shown here is derived from an EMBL/GenBank/DDBJ whole genome shotgun (WGS) entry which is preliminary data.</text>
</comment>
<feature type="compositionally biased region" description="Low complexity" evidence="1">
    <location>
        <begin position="152"/>
        <end position="167"/>
    </location>
</feature>
<reference evidence="3 4" key="1">
    <citation type="journal article" date="2018" name="Mol. Biol. Evol.">
        <title>Analysis of the draft genome of the red seaweed Gracilariopsis chorda provides insights into genome size evolution in Rhodophyta.</title>
        <authorList>
            <person name="Lee J."/>
            <person name="Yang E.C."/>
            <person name="Graf L."/>
            <person name="Yang J.H."/>
            <person name="Qiu H."/>
            <person name="Zel Zion U."/>
            <person name="Chan C.X."/>
            <person name="Stephens T.G."/>
            <person name="Weber A.P.M."/>
            <person name="Boo G.H."/>
            <person name="Boo S.M."/>
            <person name="Kim K.M."/>
            <person name="Shin Y."/>
            <person name="Jung M."/>
            <person name="Lee S.J."/>
            <person name="Yim H.S."/>
            <person name="Lee J.H."/>
            <person name="Bhattacharya D."/>
            <person name="Yoon H.S."/>
        </authorList>
    </citation>
    <scope>NUCLEOTIDE SEQUENCE [LARGE SCALE GENOMIC DNA]</scope>
    <source>
        <strain evidence="3 4">SKKU-2015</strain>
        <tissue evidence="3">Whole body</tissue>
    </source>
</reference>
<feature type="compositionally biased region" description="Low complexity" evidence="1">
    <location>
        <begin position="8"/>
        <end position="18"/>
    </location>
</feature>
<gene>
    <name evidence="3" type="ORF">BWQ96_06145</name>
</gene>
<name>A0A2V3IPS0_9FLOR</name>
<dbReference type="CDD" id="cd14686">
    <property type="entry name" value="bZIP"/>
    <property type="match status" value="1"/>
</dbReference>